<dbReference type="Proteomes" id="UP000277007">
    <property type="component" value="Unassembled WGS sequence"/>
</dbReference>
<keyword evidence="1" id="KW-0732">Signal</keyword>
<feature type="signal peptide" evidence="1">
    <location>
        <begin position="1"/>
        <end position="24"/>
    </location>
</feature>
<sequence length="263" mass="27789">MRPIWFGAVGVVLGIGWVSGSAAASTTCASADSPASQLICRDDALSQAAAAVDGALAALGETTDAHGRLAIEAQQTLWQSRRNDICPVSAADLDDPVAAKAKAECVLHSLVERAAEIEAQRAARARPVTGTPLTITDATAPRIVAASQRPVALTRPVSVNVLVGRWAKADPINRTPIDDCRNSYFEVTREQAVALIDPRVPGLPIEGRLAATTEFSQGVQMVGSNGQTKAFLRLDAAETPRLDRLTIRLDPPSSFAATFVRCR</sequence>
<dbReference type="RefSeq" id="WP_126614306.1">
    <property type="nucleotide sequence ID" value="NZ_JBHUCY010000003.1"/>
</dbReference>
<feature type="chain" id="PRO_5019081148" description="Lysozyme inhibitor LprI N-terminal domain-containing protein" evidence="1">
    <location>
        <begin position="25"/>
        <end position="263"/>
    </location>
</feature>
<accession>A0A431VL88</accession>
<dbReference type="AlphaFoldDB" id="A0A431VL88"/>
<reference evidence="2 3" key="1">
    <citation type="submission" date="2018-12" db="EMBL/GenBank/DDBJ databases">
        <authorList>
            <person name="Yang Y."/>
        </authorList>
    </citation>
    <scope>NUCLEOTIDE SEQUENCE [LARGE SCALE GENOMIC DNA]</scope>
    <source>
        <strain evidence="2 3">L-25-5w-1</strain>
    </source>
</reference>
<proteinExistence type="predicted"/>
<gene>
    <name evidence="2" type="ORF">EJ903_09050</name>
</gene>
<keyword evidence="3" id="KW-1185">Reference proteome</keyword>
<comment type="caution">
    <text evidence="2">The sequence shown here is derived from an EMBL/GenBank/DDBJ whole genome shotgun (WGS) entry which is preliminary data.</text>
</comment>
<protein>
    <recommendedName>
        <fullName evidence="4">Lysozyme inhibitor LprI N-terminal domain-containing protein</fullName>
    </recommendedName>
</protein>
<evidence type="ECO:0000313" key="2">
    <source>
        <dbReference type="EMBL" id="RTR21539.1"/>
    </source>
</evidence>
<dbReference type="OrthoDB" id="7304469at2"/>
<name>A0A431VL88_9PROT</name>
<evidence type="ECO:0000313" key="3">
    <source>
        <dbReference type="Proteomes" id="UP000277007"/>
    </source>
</evidence>
<organism evidence="2 3">
    <name type="scientific">Azospirillum griseum</name>
    <dbReference type="NCBI Taxonomy" id="2496639"/>
    <lineage>
        <taxon>Bacteria</taxon>
        <taxon>Pseudomonadati</taxon>
        <taxon>Pseudomonadota</taxon>
        <taxon>Alphaproteobacteria</taxon>
        <taxon>Rhodospirillales</taxon>
        <taxon>Azospirillaceae</taxon>
        <taxon>Azospirillum</taxon>
    </lineage>
</organism>
<evidence type="ECO:0000256" key="1">
    <source>
        <dbReference type="SAM" id="SignalP"/>
    </source>
</evidence>
<dbReference type="EMBL" id="RXMA01000006">
    <property type="protein sequence ID" value="RTR21539.1"/>
    <property type="molecule type" value="Genomic_DNA"/>
</dbReference>
<evidence type="ECO:0008006" key="4">
    <source>
        <dbReference type="Google" id="ProtNLM"/>
    </source>
</evidence>